<dbReference type="PANTHER" id="PTHR30015">
    <property type="entry name" value="MRR RESTRICTION SYSTEM PROTEIN"/>
    <property type="match status" value="1"/>
</dbReference>
<proteinExistence type="predicted"/>
<dbReference type="InterPro" id="IPR052906">
    <property type="entry name" value="Type_IV_Methyl-Rstrct_Enzyme"/>
</dbReference>
<dbReference type="EMBL" id="BOQE01000001">
    <property type="protein sequence ID" value="GIM44503.1"/>
    <property type="molecule type" value="Genomic_DNA"/>
</dbReference>
<keyword evidence="3" id="KW-1185">Reference proteome</keyword>
<gene>
    <name evidence="2" type="ORF">DNHGIG_00520</name>
</gene>
<dbReference type="GO" id="GO:0015666">
    <property type="term" value="F:restriction endodeoxyribonuclease activity"/>
    <property type="evidence" value="ECO:0007669"/>
    <property type="project" value="TreeGrafter"/>
</dbReference>
<evidence type="ECO:0000313" key="3">
    <source>
        <dbReference type="Proteomes" id="UP001057291"/>
    </source>
</evidence>
<dbReference type="InterPro" id="IPR007560">
    <property type="entry name" value="Restrct_endonuc_IV_Mrr"/>
</dbReference>
<evidence type="ECO:0000259" key="1">
    <source>
        <dbReference type="Pfam" id="PF04471"/>
    </source>
</evidence>
<sequence>MIFCCSDSIYLLIKLADVAITSLPTSCRRVRILTARLSEIDKKDGFDFEKRMFFHFQKVGWDVKITPRSGDHGADIVGREPSGVCVVIQAERWNYKVGASSVEEVIRAREYYGAKRMIVITNNYLTPKAKRIAESACVKFWERNRLIDELAIVNKQRSRELTPMHS</sequence>
<dbReference type="RefSeq" id="WP_282197777.1">
    <property type="nucleotide sequence ID" value="NZ_BOQE01000001.1"/>
</dbReference>
<dbReference type="InterPro" id="IPR011856">
    <property type="entry name" value="tRNA_endonuc-like_dom_sf"/>
</dbReference>
<accession>A0AAV4L9Y7</accession>
<organism evidence="2 3">
    <name type="scientific">Collibacillus ludicampi</name>
    <dbReference type="NCBI Taxonomy" id="2771369"/>
    <lineage>
        <taxon>Bacteria</taxon>
        <taxon>Bacillati</taxon>
        <taxon>Bacillota</taxon>
        <taxon>Bacilli</taxon>
        <taxon>Bacillales</taxon>
        <taxon>Alicyclobacillaceae</taxon>
        <taxon>Collibacillus</taxon>
    </lineage>
</organism>
<dbReference type="GO" id="GO:0003677">
    <property type="term" value="F:DNA binding"/>
    <property type="evidence" value="ECO:0007669"/>
    <property type="project" value="InterPro"/>
</dbReference>
<dbReference type="SUPFAM" id="SSF52980">
    <property type="entry name" value="Restriction endonuclease-like"/>
    <property type="match status" value="1"/>
</dbReference>
<feature type="domain" description="Restriction endonuclease type IV Mrr" evidence="1">
    <location>
        <begin position="41"/>
        <end position="148"/>
    </location>
</feature>
<protein>
    <recommendedName>
        <fullName evidence="1">Restriction endonuclease type IV Mrr domain-containing protein</fullName>
    </recommendedName>
</protein>
<dbReference type="Pfam" id="PF04471">
    <property type="entry name" value="Mrr_cat"/>
    <property type="match status" value="1"/>
</dbReference>
<dbReference type="GO" id="GO:0009307">
    <property type="term" value="P:DNA restriction-modification system"/>
    <property type="evidence" value="ECO:0007669"/>
    <property type="project" value="InterPro"/>
</dbReference>
<dbReference type="AlphaFoldDB" id="A0AAV4L9Y7"/>
<name>A0AAV4L9Y7_9BACL</name>
<comment type="caution">
    <text evidence="2">The sequence shown here is derived from an EMBL/GenBank/DDBJ whole genome shotgun (WGS) entry which is preliminary data.</text>
</comment>
<reference evidence="2" key="1">
    <citation type="journal article" date="2023" name="Int. J. Syst. Evol. Microbiol.">
        <title>Collibacillus ludicampi gen. nov., sp. nov., a new soil bacterium of the family Alicyclobacillaceae.</title>
        <authorList>
            <person name="Jojima T."/>
            <person name="Ioku Y."/>
            <person name="Fukuta Y."/>
            <person name="Shirasaka N."/>
            <person name="Matsumura Y."/>
            <person name="Mori M."/>
        </authorList>
    </citation>
    <scope>NUCLEOTIDE SEQUENCE</scope>
    <source>
        <strain evidence="2">TP075</strain>
    </source>
</reference>
<dbReference type="Proteomes" id="UP001057291">
    <property type="component" value="Unassembled WGS sequence"/>
</dbReference>
<dbReference type="Gene3D" id="3.40.1350.10">
    <property type="match status" value="1"/>
</dbReference>
<dbReference type="PANTHER" id="PTHR30015:SF6">
    <property type="entry name" value="SLL1429 PROTEIN"/>
    <property type="match status" value="1"/>
</dbReference>
<evidence type="ECO:0000313" key="2">
    <source>
        <dbReference type="EMBL" id="GIM44503.1"/>
    </source>
</evidence>
<dbReference type="InterPro" id="IPR011335">
    <property type="entry name" value="Restrct_endonuc-II-like"/>
</dbReference>